<dbReference type="EMBL" id="SLXL01000009">
    <property type="protein sequence ID" value="TCP21782.1"/>
    <property type="molecule type" value="Genomic_DNA"/>
</dbReference>
<dbReference type="AlphaFoldDB" id="A0A4R2NK75"/>
<feature type="domain" description="YjiS-like" evidence="1">
    <location>
        <begin position="30"/>
        <end position="62"/>
    </location>
</feature>
<evidence type="ECO:0000313" key="3">
    <source>
        <dbReference type="Proteomes" id="UP000295733"/>
    </source>
</evidence>
<protein>
    <submittedName>
        <fullName evidence="2">Uncharacterized protein YjiS (DUF1127 family)</fullName>
    </submittedName>
</protein>
<dbReference type="Pfam" id="PF06568">
    <property type="entry name" value="YjiS-like"/>
    <property type="match status" value="1"/>
</dbReference>
<evidence type="ECO:0000259" key="1">
    <source>
        <dbReference type="Pfam" id="PF06568"/>
    </source>
</evidence>
<name>A0A4R2NK75_RHOAD</name>
<accession>A0A4R2NK75</accession>
<dbReference type="RefSeq" id="WP_132604219.1">
    <property type="nucleotide sequence ID" value="NZ_NRRP01000012.1"/>
</dbReference>
<gene>
    <name evidence="2" type="ORF">EV656_10934</name>
</gene>
<sequence length="67" mass="7603">MAVYDYSRPQMDGHLFGGRLNRMIGDTLGRLATWHDARATRTALNRLSDRELDDIGLCRADIARIGR</sequence>
<dbReference type="OrthoDB" id="8116725at2"/>
<organism evidence="2 3">
    <name type="scientific">Rhodovulum adriaticum</name>
    <name type="common">Rhodopseudomonas adriatica</name>
    <dbReference type="NCBI Taxonomy" id="35804"/>
    <lineage>
        <taxon>Bacteria</taxon>
        <taxon>Pseudomonadati</taxon>
        <taxon>Pseudomonadota</taxon>
        <taxon>Alphaproteobacteria</taxon>
        <taxon>Rhodobacterales</taxon>
        <taxon>Paracoccaceae</taxon>
        <taxon>Rhodovulum</taxon>
    </lineage>
</organism>
<proteinExistence type="predicted"/>
<dbReference type="Proteomes" id="UP000295733">
    <property type="component" value="Unassembled WGS sequence"/>
</dbReference>
<comment type="caution">
    <text evidence="2">The sequence shown here is derived from an EMBL/GenBank/DDBJ whole genome shotgun (WGS) entry which is preliminary data.</text>
</comment>
<keyword evidence="3" id="KW-1185">Reference proteome</keyword>
<evidence type="ECO:0000313" key="2">
    <source>
        <dbReference type="EMBL" id="TCP21782.1"/>
    </source>
</evidence>
<reference evidence="2 3" key="1">
    <citation type="submission" date="2019-03" db="EMBL/GenBank/DDBJ databases">
        <title>Genomic Encyclopedia of Type Strains, Phase IV (KMG-IV): sequencing the most valuable type-strain genomes for metagenomic binning, comparative biology and taxonomic classification.</title>
        <authorList>
            <person name="Goeker M."/>
        </authorList>
    </citation>
    <scope>NUCLEOTIDE SEQUENCE [LARGE SCALE GENOMIC DNA]</scope>
    <source>
        <strain evidence="2 3">DSM 2781</strain>
    </source>
</reference>
<dbReference type="InterPro" id="IPR009506">
    <property type="entry name" value="YjiS-like"/>
</dbReference>